<accession>A0A0D6JUE0</accession>
<evidence type="ECO:0000256" key="1">
    <source>
        <dbReference type="SAM" id="Phobius"/>
    </source>
</evidence>
<keyword evidence="1" id="KW-0812">Transmembrane</keyword>
<dbReference type="PANTHER" id="PTHR34989">
    <property type="entry name" value="PROTEIN HDED"/>
    <property type="match status" value="1"/>
</dbReference>
<dbReference type="Pfam" id="PF03729">
    <property type="entry name" value="DUF308"/>
    <property type="match status" value="1"/>
</dbReference>
<dbReference type="AlphaFoldDB" id="A0A0D6JUE0"/>
<dbReference type="OrthoDB" id="306524at2157"/>
<feature type="transmembrane region" description="Helical" evidence="1">
    <location>
        <begin position="138"/>
        <end position="158"/>
    </location>
</feature>
<dbReference type="GO" id="GO:0005886">
    <property type="term" value="C:plasma membrane"/>
    <property type="evidence" value="ECO:0007669"/>
    <property type="project" value="TreeGrafter"/>
</dbReference>
<keyword evidence="1" id="KW-1133">Transmembrane helix</keyword>
<name>A0A0D6JUE0_9EURY</name>
<feature type="transmembrane region" description="Helical" evidence="1">
    <location>
        <begin position="83"/>
        <end position="102"/>
    </location>
</feature>
<sequence length="208" mass="21207">MSTDTQAESEMPATSEVSLSNALQNEGRTLMVVGGLLAVLGFGALLFPLLSSLSVGLFFGAALAVAGFAHVAHAFSAPGWKGALGEIALAVVFLVAGLVMLVNPVLTLATLTLLIVSYFAVEGVVLLYFAWSLRSERGWVWSAVSGALSLALAGLLFVGLPATAAWALGLLFGVNLLATGLSMIVVGNGARTTDVASSPSVTRPDTGD</sequence>
<evidence type="ECO:0000313" key="3">
    <source>
        <dbReference type="Proteomes" id="UP000198902"/>
    </source>
</evidence>
<feature type="transmembrane region" description="Helical" evidence="1">
    <location>
        <begin position="30"/>
        <end position="50"/>
    </location>
</feature>
<organism evidence="2 3">
    <name type="scientific">Haloferax massiliensis</name>
    <dbReference type="NCBI Taxonomy" id="1476858"/>
    <lineage>
        <taxon>Archaea</taxon>
        <taxon>Methanobacteriati</taxon>
        <taxon>Methanobacteriota</taxon>
        <taxon>Stenosarchaea group</taxon>
        <taxon>Halobacteria</taxon>
        <taxon>Halobacteriales</taxon>
        <taxon>Haloferacaceae</taxon>
        <taxon>Haloferax</taxon>
    </lineage>
</organism>
<keyword evidence="3" id="KW-1185">Reference proteome</keyword>
<proteinExistence type="predicted"/>
<evidence type="ECO:0000313" key="2">
    <source>
        <dbReference type="EMBL" id="CQR52121.1"/>
    </source>
</evidence>
<dbReference type="EMBL" id="CSTE01000003">
    <property type="protein sequence ID" value="CQR52121.1"/>
    <property type="molecule type" value="Genomic_DNA"/>
</dbReference>
<reference evidence="3" key="1">
    <citation type="submission" date="2015-03" db="EMBL/GenBank/DDBJ databases">
        <authorList>
            <person name="Urmite Genomes"/>
        </authorList>
    </citation>
    <scope>NUCLEOTIDE SEQUENCE [LARGE SCALE GENOMIC DNA]</scope>
    <source>
        <strain evidence="3">Arc-Hr</strain>
    </source>
</reference>
<gene>
    <name evidence="2" type="ORF">BN996_02990</name>
</gene>
<keyword evidence="1" id="KW-0472">Membrane</keyword>
<dbReference type="Proteomes" id="UP000198902">
    <property type="component" value="Unassembled WGS sequence"/>
</dbReference>
<feature type="transmembrane region" description="Helical" evidence="1">
    <location>
        <begin position="108"/>
        <end position="131"/>
    </location>
</feature>
<feature type="transmembrane region" description="Helical" evidence="1">
    <location>
        <begin position="56"/>
        <end position="76"/>
    </location>
</feature>
<dbReference type="PANTHER" id="PTHR34989:SF1">
    <property type="entry name" value="PROTEIN HDED"/>
    <property type="match status" value="1"/>
</dbReference>
<feature type="transmembrane region" description="Helical" evidence="1">
    <location>
        <begin position="164"/>
        <end position="186"/>
    </location>
</feature>
<protein>
    <submittedName>
        <fullName evidence="2">Acid-resistance membrane protein</fullName>
    </submittedName>
</protein>
<dbReference type="InterPro" id="IPR005325">
    <property type="entry name" value="DUF308_memb"/>
</dbReference>
<dbReference type="RefSeq" id="WP_089780316.1">
    <property type="nucleotide sequence ID" value="NZ_CABLRR010000003.1"/>
</dbReference>
<dbReference type="InterPro" id="IPR052712">
    <property type="entry name" value="Acid_resist_chaperone_HdeD"/>
</dbReference>